<evidence type="ECO:0000313" key="2">
    <source>
        <dbReference type="EMBL" id="CAH1961170.1"/>
    </source>
</evidence>
<sequence length="259" mass="29081">MCVEGCEWQHPHSCHYHSKHPKTNPKKPSSKNNSTKVPTSVKTTQNWTNCDHNSNSSQNCCKHSRSESGSSGVDVKDFDNIGFEKRADVNLTSSANENDGARKAAKDSFKVTDGLKKAVEAKINYLRTENDGIRTGLEHQCENGLEKGIDVNINYLRSESDRKIIKEGEGCTDCLADEFELVSTRSSDNDQVQRGISGDIAGTNIMNTETLYILQNVAEEDRIYECDDETLCQKDVRLHNENCNVKYNIRKSESVIREI</sequence>
<keyword evidence="3" id="KW-1185">Reference proteome</keyword>
<accession>A0A9P0JV45</accession>
<feature type="compositionally biased region" description="Polar residues" evidence="1">
    <location>
        <begin position="37"/>
        <end position="71"/>
    </location>
</feature>
<name>A0A9P0JV45_ACAOB</name>
<gene>
    <name evidence="2" type="ORF">ACAOBT_LOCUS4011</name>
</gene>
<organism evidence="2 3">
    <name type="scientific">Acanthoscelides obtectus</name>
    <name type="common">Bean weevil</name>
    <name type="synonym">Bruchus obtectus</name>
    <dbReference type="NCBI Taxonomy" id="200917"/>
    <lineage>
        <taxon>Eukaryota</taxon>
        <taxon>Metazoa</taxon>
        <taxon>Ecdysozoa</taxon>
        <taxon>Arthropoda</taxon>
        <taxon>Hexapoda</taxon>
        <taxon>Insecta</taxon>
        <taxon>Pterygota</taxon>
        <taxon>Neoptera</taxon>
        <taxon>Endopterygota</taxon>
        <taxon>Coleoptera</taxon>
        <taxon>Polyphaga</taxon>
        <taxon>Cucujiformia</taxon>
        <taxon>Chrysomeloidea</taxon>
        <taxon>Chrysomelidae</taxon>
        <taxon>Bruchinae</taxon>
        <taxon>Bruchini</taxon>
        <taxon>Acanthoscelides</taxon>
    </lineage>
</organism>
<reference evidence="2" key="1">
    <citation type="submission" date="2022-03" db="EMBL/GenBank/DDBJ databases">
        <authorList>
            <person name="Sayadi A."/>
        </authorList>
    </citation>
    <scope>NUCLEOTIDE SEQUENCE</scope>
</reference>
<comment type="caution">
    <text evidence="2">The sequence shown here is derived from an EMBL/GenBank/DDBJ whole genome shotgun (WGS) entry which is preliminary data.</text>
</comment>
<proteinExistence type="predicted"/>
<dbReference type="AlphaFoldDB" id="A0A9P0JV45"/>
<protein>
    <submittedName>
        <fullName evidence="2">Uncharacterized protein</fullName>
    </submittedName>
</protein>
<dbReference type="EMBL" id="CAKOFQ010006692">
    <property type="protein sequence ID" value="CAH1961170.1"/>
    <property type="molecule type" value="Genomic_DNA"/>
</dbReference>
<dbReference type="Proteomes" id="UP001152888">
    <property type="component" value="Unassembled WGS sequence"/>
</dbReference>
<feature type="compositionally biased region" description="Basic residues" evidence="1">
    <location>
        <begin position="12"/>
        <end position="29"/>
    </location>
</feature>
<evidence type="ECO:0000313" key="3">
    <source>
        <dbReference type="Proteomes" id="UP001152888"/>
    </source>
</evidence>
<feature type="region of interest" description="Disordered" evidence="1">
    <location>
        <begin position="11"/>
        <end position="73"/>
    </location>
</feature>
<evidence type="ECO:0000256" key="1">
    <source>
        <dbReference type="SAM" id="MobiDB-lite"/>
    </source>
</evidence>